<reference evidence="3" key="2">
    <citation type="submission" date="2023-05" db="EMBL/GenBank/DDBJ databases">
        <authorList>
            <consortium name="Lawrence Berkeley National Laboratory"/>
            <person name="Steindorff A."/>
            <person name="Hensen N."/>
            <person name="Bonometti L."/>
            <person name="Westerberg I."/>
            <person name="Brannstrom I.O."/>
            <person name="Guillou S."/>
            <person name="Cros-Aarteil S."/>
            <person name="Calhoun S."/>
            <person name="Haridas S."/>
            <person name="Kuo A."/>
            <person name="Mondo S."/>
            <person name="Pangilinan J."/>
            <person name="Riley R."/>
            <person name="Labutti K."/>
            <person name="Andreopoulos B."/>
            <person name="Lipzen A."/>
            <person name="Chen C."/>
            <person name="Yanf M."/>
            <person name="Daum C."/>
            <person name="Ng V."/>
            <person name="Clum A."/>
            <person name="Ohm R."/>
            <person name="Martin F."/>
            <person name="Silar P."/>
            <person name="Natvig D."/>
            <person name="Lalanne C."/>
            <person name="Gautier V."/>
            <person name="Ament-Velasquez S.L."/>
            <person name="Kruys A."/>
            <person name="Hutchinson M.I."/>
            <person name="Powell A.J."/>
            <person name="Barry K."/>
            <person name="Miller A.N."/>
            <person name="Grigoriev I.V."/>
            <person name="Debuchy R."/>
            <person name="Gladieux P."/>
            <person name="Thoren M.H."/>
            <person name="Johannesson H."/>
        </authorList>
    </citation>
    <scope>NUCLEOTIDE SEQUENCE</scope>
    <source>
        <strain evidence="3">CBS 731.68</strain>
    </source>
</reference>
<accession>A0AAN6Z7X9</accession>
<sequence length="256" mass="25927">MLFTRHMGLALAGASLLFSHARASFDFPSCVDNCIESSGYEPDSAKSICKGARNLLLDSVISCLFFNCKSDLRNVEGAFLDPIAEACEDSDREIPSSKLAAAESLASSYISKLPTSTTARTTTAAQSTTTPPKTTITSKQAVLSSSSASATTTTAAATEDEESAPPSTSTSASDQDAGQSTSAAGETTAAPTTTQVTLPTSATRSAAASSSSSAPDSGSGFDTNPFGSSSSAGSAIRPLISLLGLPLTVVSLLALR</sequence>
<keyword evidence="4" id="KW-1185">Reference proteome</keyword>
<keyword evidence="2" id="KW-0732">Signal</keyword>
<feature type="region of interest" description="Disordered" evidence="1">
    <location>
        <begin position="117"/>
        <end position="232"/>
    </location>
</feature>
<evidence type="ECO:0000313" key="3">
    <source>
        <dbReference type="EMBL" id="KAK4128316.1"/>
    </source>
</evidence>
<feature type="compositionally biased region" description="Polar residues" evidence="1">
    <location>
        <begin position="220"/>
        <end position="232"/>
    </location>
</feature>
<gene>
    <name evidence="3" type="ORF">N657DRAFT_629443</name>
</gene>
<dbReference type="GeneID" id="87827655"/>
<organism evidence="3 4">
    <name type="scientific">Parathielavia appendiculata</name>
    <dbReference type="NCBI Taxonomy" id="2587402"/>
    <lineage>
        <taxon>Eukaryota</taxon>
        <taxon>Fungi</taxon>
        <taxon>Dikarya</taxon>
        <taxon>Ascomycota</taxon>
        <taxon>Pezizomycotina</taxon>
        <taxon>Sordariomycetes</taxon>
        <taxon>Sordariomycetidae</taxon>
        <taxon>Sordariales</taxon>
        <taxon>Chaetomiaceae</taxon>
        <taxon>Parathielavia</taxon>
    </lineage>
</organism>
<proteinExistence type="predicted"/>
<dbReference type="EMBL" id="MU853223">
    <property type="protein sequence ID" value="KAK4128316.1"/>
    <property type="molecule type" value="Genomic_DNA"/>
</dbReference>
<evidence type="ECO:0000313" key="4">
    <source>
        <dbReference type="Proteomes" id="UP001302602"/>
    </source>
</evidence>
<dbReference type="RefSeq" id="XP_062652087.1">
    <property type="nucleotide sequence ID" value="XM_062790886.1"/>
</dbReference>
<comment type="caution">
    <text evidence="3">The sequence shown here is derived from an EMBL/GenBank/DDBJ whole genome shotgun (WGS) entry which is preliminary data.</text>
</comment>
<feature type="chain" id="PRO_5042859287" description="Extracellular membrane protein CFEM domain-containing protein" evidence="2">
    <location>
        <begin position="24"/>
        <end position="256"/>
    </location>
</feature>
<dbReference type="Proteomes" id="UP001302602">
    <property type="component" value="Unassembled WGS sequence"/>
</dbReference>
<feature type="compositionally biased region" description="Low complexity" evidence="1">
    <location>
        <begin position="164"/>
        <end position="219"/>
    </location>
</feature>
<evidence type="ECO:0000256" key="1">
    <source>
        <dbReference type="SAM" id="MobiDB-lite"/>
    </source>
</evidence>
<protein>
    <recommendedName>
        <fullName evidence="5">Extracellular membrane protein CFEM domain-containing protein</fullName>
    </recommendedName>
</protein>
<feature type="signal peptide" evidence="2">
    <location>
        <begin position="1"/>
        <end position="23"/>
    </location>
</feature>
<name>A0AAN6Z7X9_9PEZI</name>
<evidence type="ECO:0000256" key="2">
    <source>
        <dbReference type="SAM" id="SignalP"/>
    </source>
</evidence>
<feature type="compositionally biased region" description="Low complexity" evidence="1">
    <location>
        <begin position="117"/>
        <end position="157"/>
    </location>
</feature>
<dbReference type="AlphaFoldDB" id="A0AAN6Z7X9"/>
<evidence type="ECO:0008006" key="5">
    <source>
        <dbReference type="Google" id="ProtNLM"/>
    </source>
</evidence>
<reference evidence="3" key="1">
    <citation type="journal article" date="2023" name="Mol. Phylogenet. Evol.">
        <title>Genome-scale phylogeny and comparative genomics of the fungal order Sordariales.</title>
        <authorList>
            <person name="Hensen N."/>
            <person name="Bonometti L."/>
            <person name="Westerberg I."/>
            <person name="Brannstrom I.O."/>
            <person name="Guillou S."/>
            <person name="Cros-Aarteil S."/>
            <person name="Calhoun S."/>
            <person name="Haridas S."/>
            <person name="Kuo A."/>
            <person name="Mondo S."/>
            <person name="Pangilinan J."/>
            <person name="Riley R."/>
            <person name="LaButti K."/>
            <person name="Andreopoulos B."/>
            <person name="Lipzen A."/>
            <person name="Chen C."/>
            <person name="Yan M."/>
            <person name="Daum C."/>
            <person name="Ng V."/>
            <person name="Clum A."/>
            <person name="Steindorff A."/>
            <person name="Ohm R.A."/>
            <person name="Martin F."/>
            <person name="Silar P."/>
            <person name="Natvig D.O."/>
            <person name="Lalanne C."/>
            <person name="Gautier V."/>
            <person name="Ament-Velasquez S.L."/>
            <person name="Kruys A."/>
            <person name="Hutchinson M.I."/>
            <person name="Powell A.J."/>
            <person name="Barry K."/>
            <person name="Miller A.N."/>
            <person name="Grigoriev I.V."/>
            <person name="Debuchy R."/>
            <person name="Gladieux P."/>
            <person name="Hiltunen Thoren M."/>
            <person name="Johannesson H."/>
        </authorList>
    </citation>
    <scope>NUCLEOTIDE SEQUENCE</scope>
    <source>
        <strain evidence="3">CBS 731.68</strain>
    </source>
</reference>